<keyword evidence="4" id="KW-0067">ATP-binding</keyword>
<evidence type="ECO:0000256" key="5">
    <source>
        <dbReference type="SAM" id="MobiDB-lite"/>
    </source>
</evidence>
<feature type="signal peptide" evidence="6">
    <location>
        <begin position="1"/>
        <end position="17"/>
    </location>
</feature>
<evidence type="ECO:0000256" key="2">
    <source>
        <dbReference type="ARBA" id="ARBA00022741"/>
    </source>
</evidence>
<keyword evidence="8" id="KW-1185">Reference proteome</keyword>
<gene>
    <name evidence="7" type="ORF">NC653_040727</name>
</gene>
<feature type="chain" id="PRO_5042108270" evidence="6">
    <location>
        <begin position="18"/>
        <end position="145"/>
    </location>
</feature>
<evidence type="ECO:0000313" key="7">
    <source>
        <dbReference type="EMBL" id="KAJ6951399.1"/>
    </source>
</evidence>
<evidence type="ECO:0000313" key="8">
    <source>
        <dbReference type="Proteomes" id="UP001164929"/>
    </source>
</evidence>
<proteinExistence type="predicted"/>
<feature type="region of interest" description="Disordered" evidence="5">
    <location>
        <begin position="101"/>
        <end position="145"/>
    </location>
</feature>
<sequence length="145" mass="16093">MLNVCLLLPYGLFQALSLQQNRDIMELVDPRLGSEFNKKEAARMIKVALLCTNQSPALRPTMSAVVRMLEGKGEVQELVVDPSTFGDSLRFKSFQGYSQSFQGNSDQSSVLSIDETQSLGRGRSSDRTLWDGPSSSSAQDLYRDH</sequence>
<comment type="caution">
    <text evidence="7">The sequence shown here is derived from an EMBL/GenBank/DDBJ whole genome shotgun (WGS) entry which is preliminary data.</text>
</comment>
<evidence type="ECO:0000256" key="3">
    <source>
        <dbReference type="ARBA" id="ARBA00022777"/>
    </source>
</evidence>
<dbReference type="EMBL" id="JAQIZT010000019">
    <property type="protein sequence ID" value="KAJ6951399.1"/>
    <property type="molecule type" value="Genomic_DNA"/>
</dbReference>
<dbReference type="GO" id="GO:0005524">
    <property type="term" value="F:ATP binding"/>
    <property type="evidence" value="ECO:0007669"/>
    <property type="project" value="UniProtKB-KW"/>
</dbReference>
<dbReference type="Gene3D" id="1.10.510.10">
    <property type="entry name" value="Transferase(Phosphotransferase) domain 1"/>
    <property type="match status" value="1"/>
</dbReference>
<name>A0AAD6PNE6_9ROSI</name>
<dbReference type="SUPFAM" id="SSF56112">
    <property type="entry name" value="Protein kinase-like (PK-like)"/>
    <property type="match status" value="1"/>
</dbReference>
<keyword evidence="6" id="KW-0732">Signal</keyword>
<dbReference type="GO" id="GO:0016301">
    <property type="term" value="F:kinase activity"/>
    <property type="evidence" value="ECO:0007669"/>
    <property type="project" value="UniProtKB-KW"/>
</dbReference>
<organism evidence="7 8">
    <name type="scientific">Populus alba x Populus x berolinensis</name>
    <dbReference type="NCBI Taxonomy" id="444605"/>
    <lineage>
        <taxon>Eukaryota</taxon>
        <taxon>Viridiplantae</taxon>
        <taxon>Streptophyta</taxon>
        <taxon>Embryophyta</taxon>
        <taxon>Tracheophyta</taxon>
        <taxon>Spermatophyta</taxon>
        <taxon>Magnoliopsida</taxon>
        <taxon>eudicotyledons</taxon>
        <taxon>Gunneridae</taxon>
        <taxon>Pentapetalae</taxon>
        <taxon>rosids</taxon>
        <taxon>fabids</taxon>
        <taxon>Malpighiales</taxon>
        <taxon>Salicaceae</taxon>
        <taxon>Saliceae</taxon>
        <taxon>Populus</taxon>
    </lineage>
</organism>
<dbReference type="InterPro" id="IPR011009">
    <property type="entry name" value="Kinase-like_dom_sf"/>
</dbReference>
<keyword evidence="3" id="KW-0418">Kinase</keyword>
<evidence type="ECO:0000256" key="6">
    <source>
        <dbReference type="SAM" id="SignalP"/>
    </source>
</evidence>
<keyword evidence="2" id="KW-0547">Nucleotide-binding</keyword>
<protein>
    <submittedName>
        <fullName evidence="7">Uncharacterized protein</fullName>
    </submittedName>
</protein>
<evidence type="ECO:0000256" key="4">
    <source>
        <dbReference type="ARBA" id="ARBA00022840"/>
    </source>
</evidence>
<keyword evidence="1" id="KW-0808">Transferase</keyword>
<reference evidence="7" key="1">
    <citation type="journal article" date="2023" name="Mol. Ecol. Resour.">
        <title>Chromosome-level genome assembly of a triploid poplar Populus alba 'Berolinensis'.</title>
        <authorList>
            <person name="Chen S."/>
            <person name="Yu Y."/>
            <person name="Wang X."/>
            <person name="Wang S."/>
            <person name="Zhang T."/>
            <person name="Zhou Y."/>
            <person name="He R."/>
            <person name="Meng N."/>
            <person name="Wang Y."/>
            <person name="Liu W."/>
            <person name="Liu Z."/>
            <person name="Liu J."/>
            <person name="Guo Q."/>
            <person name="Huang H."/>
            <person name="Sederoff R.R."/>
            <person name="Wang G."/>
            <person name="Qu G."/>
            <person name="Chen S."/>
        </authorList>
    </citation>
    <scope>NUCLEOTIDE SEQUENCE</scope>
    <source>
        <strain evidence="7">SC-2020</strain>
    </source>
</reference>
<dbReference type="InterPro" id="IPR052059">
    <property type="entry name" value="CR_Ser/Thr_kinase"/>
</dbReference>
<dbReference type="Proteomes" id="UP001164929">
    <property type="component" value="Chromosome 19"/>
</dbReference>
<dbReference type="PANTHER" id="PTHR47973">
    <property type="entry name" value="CYSTEINE-RICH RECEPTOR-LIKE PROTEIN KINASE 3"/>
    <property type="match status" value="1"/>
</dbReference>
<feature type="compositionally biased region" description="Polar residues" evidence="5">
    <location>
        <begin position="101"/>
        <end position="119"/>
    </location>
</feature>
<evidence type="ECO:0000256" key="1">
    <source>
        <dbReference type="ARBA" id="ARBA00022679"/>
    </source>
</evidence>
<accession>A0AAD6PNE6</accession>
<dbReference type="AlphaFoldDB" id="A0AAD6PNE6"/>